<dbReference type="GO" id="GO:0005737">
    <property type="term" value="C:cytoplasm"/>
    <property type="evidence" value="ECO:0007669"/>
    <property type="project" value="UniProtKB-ARBA"/>
</dbReference>
<dbReference type="PANTHER" id="PTHR12899:SF3">
    <property type="entry name" value="LARGE RIBOSOMAL SUBUNIT PROTEIN UL18M"/>
    <property type="match status" value="1"/>
</dbReference>
<name>A0A0G4HTF9_9ALVE</name>
<dbReference type="GO" id="GO:0005840">
    <property type="term" value="C:ribosome"/>
    <property type="evidence" value="ECO:0007669"/>
    <property type="project" value="UniProtKB-KW"/>
</dbReference>
<proteinExistence type="inferred from homology"/>
<dbReference type="EMBL" id="CDMZ01003803">
    <property type="protein sequence ID" value="CEM47651.1"/>
    <property type="molecule type" value="Genomic_DNA"/>
</dbReference>
<dbReference type="HAMAP" id="MF_01337_B">
    <property type="entry name" value="Ribosomal_uL18_B"/>
    <property type="match status" value="1"/>
</dbReference>
<dbReference type="PANTHER" id="PTHR12899">
    <property type="entry name" value="39S RIBOSOMAL PROTEIN L18, MITOCHONDRIAL"/>
    <property type="match status" value="1"/>
</dbReference>
<keyword evidence="3" id="KW-0694">RNA-binding</keyword>
<dbReference type="GO" id="GO:1990904">
    <property type="term" value="C:ribonucleoprotein complex"/>
    <property type="evidence" value="ECO:0007669"/>
    <property type="project" value="UniProtKB-KW"/>
</dbReference>
<dbReference type="InterPro" id="IPR057268">
    <property type="entry name" value="Ribosomal_L18"/>
</dbReference>
<keyword evidence="7" id="KW-0732">Signal</keyword>
<dbReference type="InterPro" id="IPR004389">
    <property type="entry name" value="Ribosomal_uL18_bac-type"/>
</dbReference>
<dbReference type="Pfam" id="PF00861">
    <property type="entry name" value="Ribosomal_L18p"/>
    <property type="match status" value="1"/>
</dbReference>
<feature type="signal peptide" evidence="7">
    <location>
        <begin position="1"/>
        <end position="22"/>
    </location>
</feature>
<evidence type="ECO:0000256" key="5">
    <source>
        <dbReference type="ARBA" id="ARBA00023274"/>
    </source>
</evidence>
<organism evidence="8">
    <name type="scientific">Chromera velia CCMP2878</name>
    <dbReference type="NCBI Taxonomy" id="1169474"/>
    <lineage>
        <taxon>Eukaryota</taxon>
        <taxon>Sar</taxon>
        <taxon>Alveolata</taxon>
        <taxon>Colpodellida</taxon>
        <taxon>Chromeraceae</taxon>
        <taxon>Chromera</taxon>
    </lineage>
</organism>
<dbReference type="SUPFAM" id="SSF53137">
    <property type="entry name" value="Translational machinery components"/>
    <property type="match status" value="1"/>
</dbReference>
<dbReference type="CDD" id="cd00432">
    <property type="entry name" value="Ribosomal_L18_L5e"/>
    <property type="match status" value="1"/>
</dbReference>
<gene>
    <name evidence="8" type="ORF">Cvel_31395</name>
</gene>
<keyword evidence="4" id="KW-0689">Ribosomal protein</keyword>
<dbReference type="NCBIfam" id="TIGR00060">
    <property type="entry name" value="L18_bact"/>
    <property type="match status" value="1"/>
</dbReference>
<evidence type="ECO:0000256" key="7">
    <source>
        <dbReference type="SAM" id="SignalP"/>
    </source>
</evidence>
<evidence type="ECO:0000256" key="6">
    <source>
        <dbReference type="ARBA" id="ARBA00035303"/>
    </source>
</evidence>
<dbReference type="AlphaFoldDB" id="A0A0G4HTF9"/>
<evidence type="ECO:0000256" key="1">
    <source>
        <dbReference type="ARBA" id="ARBA00007116"/>
    </source>
</evidence>
<evidence type="ECO:0000256" key="4">
    <source>
        <dbReference type="ARBA" id="ARBA00022980"/>
    </source>
</evidence>
<comment type="similarity">
    <text evidence="1">Belongs to the universal ribosomal protein uL18 family.</text>
</comment>
<accession>A0A0G4HTF9</accession>
<keyword evidence="5" id="KW-0687">Ribonucleoprotein</keyword>
<feature type="chain" id="PRO_5005191823" description="Large ribosomal subunit protein uL18c" evidence="7">
    <location>
        <begin position="23"/>
        <end position="265"/>
    </location>
</feature>
<dbReference type="GO" id="GO:0003735">
    <property type="term" value="F:structural constituent of ribosome"/>
    <property type="evidence" value="ECO:0007669"/>
    <property type="project" value="InterPro"/>
</dbReference>
<dbReference type="GO" id="GO:0008097">
    <property type="term" value="F:5S rRNA binding"/>
    <property type="evidence" value="ECO:0007669"/>
    <property type="project" value="TreeGrafter"/>
</dbReference>
<evidence type="ECO:0000256" key="2">
    <source>
        <dbReference type="ARBA" id="ARBA00022730"/>
    </source>
</evidence>
<dbReference type="GO" id="GO:0006412">
    <property type="term" value="P:translation"/>
    <property type="evidence" value="ECO:0007669"/>
    <property type="project" value="InterPro"/>
</dbReference>
<dbReference type="InterPro" id="IPR005484">
    <property type="entry name" value="Ribosomal_uL18_bac/plant/anim"/>
</dbReference>
<keyword evidence="2" id="KW-0699">rRNA-binding</keyword>
<protein>
    <recommendedName>
        <fullName evidence="6">Large ribosomal subunit protein uL18c</fullName>
    </recommendedName>
</protein>
<sequence>MRLLASLVAWWLPVFWCPFAAAYVSNVLHQRLRRIPKQHFVQLWAEAEAPRLPSWPTAANPARNKKKDHPKYERDLEKLKFWMDDPNFDSLVLQTRDEETGDVSPMVEFPPEKWLQHGHAKEIVKSNFKPWETETVEKVPLGPRAPDVDDAIATGKKRPRLKVSKTANHIYATIIDVRDGRLLCNASTLDRDVRERLAPVGFRKKEGQKRLNGDTMNGAWEVGKMIAKRALDKGIDKVFFDKNGMLYHGKIRAIAEGARAAGLNF</sequence>
<evidence type="ECO:0000256" key="3">
    <source>
        <dbReference type="ARBA" id="ARBA00022884"/>
    </source>
</evidence>
<evidence type="ECO:0000313" key="8">
    <source>
        <dbReference type="EMBL" id="CEM47651.1"/>
    </source>
</evidence>
<reference evidence="8" key="1">
    <citation type="submission" date="2014-11" db="EMBL/GenBank/DDBJ databases">
        <authorList>
            <person name="Otto D Thomas"/>
            <person name="Naeem Raeece"/>
        </authorList>
    </citation>
    <scope>NUCLEOTIDE SEQUENCE</scope>
</reference>
<dbReference type="Gene3D" id="3.30.420.100">
    <property type="match status" value="1"/>
</dbReference>
<dbReference type="VEuPathDB" id="CryptoDB:Cvel_31395"/>